<sequence>MCLCCDILAICCPQPSTDPERDRDVFRFFMIGSGAVGKTTVVRQLKCLCQERSKYYKVSVFDYWEIN</sequence>
<keyword evidence="2" id="KW-1185">Reference proteome</keyword>
<dbReference type="EMBL" id="KN549227">
    <property type="protein sequence ID" value="KHJ99306.1"/>
    <property type="molecule type" value="Genomic_DNA"/>
</dbReference>
<organism evidence="1 2">
    <name type="scientific">Oesophagostomum dentatum</name>
    <name type="common">Nodular worm</name>
    <dbReference type="NCBI Taxonomy" id="61180"/>
    <lineage>
        <taxon>Eukaryota</taxon>
        <taxon>Metazoa</taxon>
        <taxon>Ecdysozoa</taxon>
        <taxon>Nematoda</taxon>
        <taxon>Chromadorea</taxon>
        <taxon>Rhabditida</taxon>
        <taxon>Rhabditina</taxon>
        <taxon>Rhabditomorpha</taxon>
        <taxon>Strongyloidea</taxon>
        <taxon>Strongylidae</taxon>
        <taxon>Oesophagostomum</taxon>
    </lineage>
</organism>
<dbReference type="AlphaFoldDB" id="A0A0B1TT50"/>
<evidence type="ECO:0000313" key="2">
    <source>
        <dbReference type="Proteomes" id="UP000053660"/>
    </source>
</evidence>
<evidence type="ECO:0000313" key="1">
    <source>
        <dbReference type="EMBL" id="KHJ99306.1"/>
    </source>
</evidence>
<reference evidence="1 2" key="1">
    <citation type="submission" date="2014-03" db="EMBL/GenBank/DDBJ databases">
        <title>Draft genome of the hookworm Oesophagostomum dentatum.</title>
        <authorList>
            <person name="Mitreva M."/>
        </authorList>
    </citation>
    <scope>NUCLEOTIDE SEQUENCE [LARGE SCALE GENOMIC DNA]</scope>
    <source>
        <strain evidence="1 2">OD-Hann</strain>
    </source>
</reference>
<accession>A0A0B1TT50</accession>
<dbReference type="OrthoDB" id="5788414at2759"/>
<protein>
    <submittedName>
        <fullName evidence="1">Uncharacterized protein</fullName>
    </submittedName>
</protein>
<name>A0A0B1TT50_OESDE</name>
<proteinExistence type="predicted"/>
<gene>
    <name evidence="1" type="ORF">OESDEN_00686</name>
</gene>
<dbReference type="Proteomes" id="UP000053660">
    <property type="component" value="Unassembled WGS sequence"/>
</dbReference>